<dbReference type="Gene3D" id="1.20.1660.10">
    <property type="entry name" value="Hypothetical protein (EF3068)"/>
    <property type="match status" value="1"/>
</dbReference>
<evidence type="ECO:0000313" key="1">
    <source>
        <dbReference type="EMBL" id="KQL21591.1"/>
    </source>
</evidence>
<dbReference type="Gene3D" id="1.25.40.290">
    <property type="entry name" value="ARM repeat domains"/>
    <property type="match status" value="1"/>
</dbReference>
<dbReference type="Proteomes" id="UP000050996">
    <property type="component" value="Unassembled WGS sequence"/>
</dbReference>
<accession>A0A0Q3VJF9</accession>
<name>A0A0Q3VJF9_9BACI</name>
<gene>
    <name evidence="1" type="ORF">AN957_25555</name>
</gene>
<sequence length="219" mass="26114">MMLHVLVDLFEQNRDQEKAIPMQNYMKNHFPFLGIKTTERRSLVKQFFEESGILKNDFQADFVLALWKKDEREYQYAALDYIERSMKKLEKRHLPFLEQLITSKSWWDTVDVLAPKPVGSIASEHPEVIEERIENWAYGDHLWLRRSAILFQLKYKARTDEELLYRYIVQNKESKEFFIQKAIGWALREYSKTNPASVRIFIESTALPNLSVREGSKYI</sequence>
<evidence type="ECO:0000313" key="2">
    <source>
        <dbReference type="Proteomes" id="UP000050996"/>
    </source>
</evidence>
<dbReference type="CDD" id="cd07064">
    <property type="entry name" value="AlkD_like_1"/>
    <property type="match status" value="1"/>
</dbReference>
<reference evidence="1 2" key="1">
    <citation type="submission" date="2015-09" db="EMBL/GenBank/DDBJ databases">
        <title>Genome sequencing project for genomic taxonomy and phylogenomics of Bacillus-like bacteria.</title>
        <authorList>
            <person name="Liu B."/>
            <person name="Wang J."/>
            <person name="Zhu Y."/>
            <person name="Liu G."/>
            <person name="Chen Q."/>
            <person name="Chen Z."/>
            <person name="Lan J."/>
            <person name="Che J."/>
            <person name="Ge C."/>
            <person name="Shi H."/>
            <person name="Pan Z."/>
            <person name="Liu X."/>
        </authorList>
    </citation>
    <scope>NUCLEOTIDE SEQUENCE [LARGE SCALE GENOMIC DNA]</scope>
    <source>
        <strain evidence="1 2">FJAT-18043</strain>
    </source>
</reference>
<protein>
    <submittedName>
        <fullName evidence="1">DNA alkylation repair protein</fullName>
    </submittedName>
</protein>
<comment type="caution">
    <text evidence="1">The sequence shown here is derived from an EMBL/GenBank/DDBJ whole genome shotgun (WGS) entry which is preliminary data.</text>
</comment>
<dbReference type="Pfam" id="PF08713">
    <property type="entry name" value="DNA_alkylation"/>
    <property type="match status" value="1"/>
</dbReference>
<dbReference type="STRING" id="1637975.AN957_25555"/>
<dbReference type="AlphaFoldDB" id="A0A0Q3VJF9"/>
<keyword evidence="2" id="KW-1185">Reference proteome</keyword>
<dbReference type="SUPFAM" id="SSF48371">
    <property type="entry name" value="ARM repeat"/>
    <property type="match status" value="1"/>
</dbReference>
<organism evidence="1 2">
    <name type="scientific">Cytobacillus solani</name>
    <dbReference type="NCBI Taxonomy" id="1637975"/>
    <lineage>
        <taxon>Bacteria</taxon>
        <taxon>Bacillati</taxon>
        <taxon>Bacillota</taxon>
        <taxon>Bacilli</taxon>
        <taxon>Bacillales</taxon>
        <taxon>Bacillaceae</taxon>
        <taxon>Cytobacillus</taxon>
    </lineage>
</organism>
<dbReference type="PANTHER" id="PTHR34070">
    <property type="entry name" value="ARMADILLO-TYPE FOLD"/>
    <property type="match status" value="1"/>
</dbReference>
<dbReference type="PANTHER" id="PTHR34070:SF1">
    <property type="entry name" value="DNA ALKYLATION REPAIR PROTEIN"/>
    <property type="match status" value="1"/>
</dbReference>
<dbReference type="InterPro" id="IPR016024">
    <property type="entry name" value="ARM-type_fold"/>
</dbReference>
<proteinExistence type="predicted"/>
<dbReference type="EMBL" id="LJIX01000006">
    <property type="protein sequence ID" value="KQL21591.1"/>
    <property type="molecule type" value="Genomic_DNA"/>
</dbReference>
<dbReference type="InterPro" id="IPR014825">
    <property type="entry name" value="DNA_alkylation"/>
</dbReference>
<dbReference type="PATRIC" id="fig|1637975.4.peg.5160"/>